<dbReference type="InterPro" id="IPR013785">
    <property type="entry name" value="Aldolase_TIM"/>
</dbReference>
<dbReference type="InterPro" id="IPR023867">
    <property type="entry name" value="Sulphatase_maturase_rSAM"/>
</dbReference>
<protein>
    <submittedName>
        <fullName evidence="2">Radical SAM domain-containing protein</fullName>
    </submittedName>
</protein>
<comment type="cofactor">
    <cofactor evidence="1">
        <name>[4Fe-4S] cluster</name>
        <dbReference type="ChEBI" id="CHEBI:49883"/>
    </cofactor>
</comment>
<evidence type="ECO:0000313" key="3">
    <source>
        <dbReference type="Proteomes" id="UP000007812"/>
    </source>
</evidence>
<dbReference type="SUPFAM" id="SSF102114">
    <property type="entry name" value="Radical SAM enzymes"/>
    <property type="match status" value="1"/>
</dbReference>
<dbReference type="PATRIC" id="fig|1006006.8.peg.1444"/>
<dbReference type="NCBIfam" id="TIGR04085">
    <property type="entry name" value="rSAM_more_4Fe4S"/>
    <property type="match status" value="1"/>
</dbReference>
<accession>F4FYY2</accession>
<dbReference type="EMBL" id="CP002656">
    <property type="protein sequence ID" value="AEB95552.1"/>
    <property type="molecule type" value="Genomic_DNA"/>
</dbReference>
<dbReference type="PANTHER" id="PTHR43273">
    <property type="entry name" value="ANAEROBIC SULFATASE-MATURATING ENZYME HOMOLOG ASLB-RELATED"/>
    <property type="match status" value="1"/>
</dbReference>
<reference evidence="2 3" key="1">
    <citation type="journal article" date="2011" name="J. Bacteriol.">
        <title>Complete genome sequence of Metallosphaera cuprina, a metal sulfide-oxidizing archaeon from a hot spring.</title>
        <authorList>
            <person name="Liu L.J."/>
            <person name="You X.Y."/>
            <person name="Zheng H."/>
            <person name="Wang S."/>
            <person name="Jiang C.Y."/>
            <person name="Liu S.J."/>
        </authorList>
    </citation>
    <scope>NUCLEOTIDE SEQUENCE [LARGE SCALE GENOMIC DNA]</scope>
    <source>
        <strain evidence="2 3">Ar-4</strain>
    </source>
</reference>
<organism evidence="2 3">
    <name type="scientific">Metallosphaera cuprina (strain Ar-4)</name>
    <dbReference type="NCBI Taxonomy" id="1006006"/>
    <lineage>
        <taxon>Archaea</taxon>
        <taxon>Thermoproteota</taxon>
        <taxon>Thermoprotei</taxon>
        <taxon>Sulfolobales</taxon>
        <taxon>Sulfolobaceae</taxon>
        <taxon>Metallosphaera</taxon>
    </lineage>
</organism>
<dbReference type="GO" id="GO:0016491">
    <property type="term" value="F:oxidoreductase activity"/>
    <property type="evidence" value="ECO:0007669"/>
    <property type="project" value="InterPro"/>
</dbReference>
<dbReference type="Proteomes" id="UP000007812">
    <property type="component" value="Chromosome"/>
</dbReference>
<dbReference type="eggNOG" id="arCOG00938">
    <property type="taxonomic scope" value="Archaea"/>
</dbReference>
<evidence type="ECO:0000256" key="1">
    <source>
        <dbReference type="ARBA" id="ARBA00001966"/>
    </source>
</evidence>
<sequence>MPWEVKYDIEKLKGLISRDRDPTVIFYGGEPLSNPLFIERFMDDIPANRYGIQTNGTMIKLLPERYWRRMDVALLSIDGRKEVTDKHRGRGIHDRVVKNASYLKSLGVETIARMTVTEDSDIFSEVTYLLNTGAFDKIHWQLNVIWSERWNVKQWAEKSYLPGIKSLVRLFEEGLTQGKIIKIIPILGVISAHYFGGYRGSPCGAGYNSVSVTTDGRVLSCPIAVREKWAELGRVDSGFRLIEDPLPQECRGCEFNRVCGGRCLYASQEKYWGDEGFKVVDEINKEYLRNVLSIIPTVDHLIESGKISKSDIYYDPTKDSTEVIP</sequence>
<dbReference type="Gene3D" id="3.20.20.70">
    <property type="entry name" value="Aldolase class I"/>
    <property type="match status" value="1"/>
</dbReference>
<dbReference type="KEGG" id="mcn:Mcup_1449"/>
<dbReference type="NCBIfam" id="TIGR04084">
    <property type="entry name" value="rSAM_AF0577"/>
    <property type="match status" value="1"/>
</dbReference>
<dbReference type="InterPro" id="IPR023819">
    <property type="entry name" value="Pep-mod_rSAM_AF0577"/>
</dbReference>
<evidence type="ECO:0000313" key="2">
    <source>
        <dbReference type="EMBL" id="AEB95552.1"/>
    </source>
</evidence>
<keyword evidence="3" id="KW-1185">Reference proteome</keyword>
<dbReference type="PANTHER" id="PTHR43273:SF2">
    <property type="entry name" value="RADICAL SAM CORE DOMAIN-CONTAINING PROTEIN"/>
    <property type="match status" value="1"/>
</dbReference>
<dbReference type="InterPro" id="IPR023885">
    <property type="entry name" value="4Fe4S-binding_SPASM_dom"/>
</dbReference>
<dbReference type="HOGENOM" id="CLU_777602_0_0_2"/>
<dbReference type="InterPro" id="IPR058240">
    <property type="entry name" value="rSAM_sf"/>
</dbReference>
<name>F4FYY2_METCR</name>
<dbReference type="AlphaFoldDB" id="F4FYY2"/>
<proteinExistence type="predicted"/>
<gene>
    <name evidence="2" type="ordered locus">Mcup_1449</name>
</gene>
<dbReference type="STRING" id="1006006.Mcup_1449"/>